<dbReference type="SUPFAM" id="SSF103473">
    <property type="entry name" value="MFS general substrate transporter"/>
    <property type="match status" value="1"/>
</dbReference>
<gene>
    <name evidence="9" type="ORF">C8N24_5504</name>
</gene>
<evidence type="ECO:0000256" key="7">
    <source>
        <dbReference type="SAM" id="Phobius"/>
    </source>
</evidence>
<feature type="transmembrane region" description="Helical" evidence="7">
    <location>
        <begin position="367"/>
        <end position="385"/>
    </location>
</feature>
<dbReference type="GO" id="GO:0005886">
    <property type="term" value="C:plasma membrane"/>
    <property type="evidence" value="ECO:0007669"/>
    <property type="project" value="UniProtKB-SubCell"/>
</dbReference>
<evidence type="ECO:0000259" key="8">
    <source>
        <dbReference type="PROSITE" id="PS50850"/>
    </source>
</evidence>
<comment type="caution">
    <text evidence="9">The sequence shown here is derived from an EMBL/GenBank/DDBJ whole genome shotgun (WGS) entry which is preliminary data.</text>
</comment>
<feature type="transmembrane region" description="Helical" evidence="7">
    <location>
        <begin position="12"/>
        <end position="30"/>
    </location>
</feature>
<feature type="transmembrane region" description="Helical" evidence="7">
    <location>
        <begin position="275"/>
        <end position="293"/>
    </location>
</feature>
<keyword evidence="5 7" id="KW-1133">Transmembrane helix</keyword>
<organism evidence="9 10">
    <name type="scientific">Solirubrobacter pauli</name>
    <dbReference type="NCBI Taxonomy" id="166793"/>
    <lineage>
        <taxon>Bacteria</taxon>
        <taxon>Bacillati</taxon>
        <taxon>Actinomycetota</taxon>
        <taxon>Thermoleophilia</taxon>
        <taxon>Solirubrobacterales</taxon>
        <taxon>Solirubrobacteraceae</taxon>
        <taxon>Solirubrobacter</taxon>
    </lineage>
</organism>
<protein>
    <submittedName>
        <fullName evidence="9">Putative MFS family arabinose efflux permease</fullName>
    </submittedName>
</protein>
<dbReference type="Gene3D" id="1.20.1250.20">
    <property type="entry name" value="MFS general substrate transporter like domains"/>
    <property type="match status" value="1"/>
</dbReference>
<feature type="transmembrane region" description="Helical" evidence="7">
    <location>
        <begin position="299"/>
        <end position="319"/>
    </location>
</feature>
<dbReference type="InterPro" id="IPR010290">
    <property type="entry name" value="TM_effector"/>
</dbReference>
<evidence type="ECO:0000256" key="4">
    <source>
        <dbReference type="ARBA" id="ARBA00022692"/>
    </source>
</evidence>
<keyword evidence="10" id="KW-1185">Reference proteome</keyword>
<evidence type="ECO:0000313" key="9">
    <source>
        <dbReference type="EMBL" id="RKQ87481.1"/>
    </source>
</evidence>
<proteinExistence type="predicted"/>
<name>A0A660L0G6_9ACTN</name>
<dbReference type="PANTHER" id="PTHR23513">
    <property type="entry name" value="INTEGRAL MEMBRANE EFFLUX PROTEIN-RELATED"/>
    <property type="match status" value="1"/>
</dbReference>
<comment type="subcellular location">
    <subcellularLocation>
        <location evidence="1">Cell membrane</location>
        <topology evidence="1">Multi-pass membrane protein</topology>
    </subcellularLocation>
</comment>
<evidence type="ECO:0000256" key="1">
    <source>
        <dbReference type="ARBA" id="ARBA00004651"/>
    </source>
</evidence>
<feature type="transmembrane region" description="Helical" evidence="7">
    <location>
        <begin position="136"/>
        <end position="158"/>
    </location>
</feature>
<dbReference type="AlphaFoldDB" id="A0A660L0G6"/>
<evidence type="ECO:0000313" key="10">
    <source>
        <dbReference type="Proteomes" id="UP000278962"/>
    </source>
</evidence>
<keyword evidence="6 7" id="KW-0472">Membrane</keyword>
<dbReference type="PANTHER" id="PTHR23513:SF6">
    <property type="entry name" value="MAJOR FACILITATOR SUPERFAMILY ASSOCIATED DOMAIN-CONTAINING PROTEIN"/>
    <property type="match status" value="1"/>
</dbReference>
<keyword evidence="3" id="KW-1003">Cell membrane</keyword>
<feature type="transmembrane region" description="Helical" evidence="7">
    <location>
        <begin position="69"/>
        <end position="89"/>
    </location>
</feature>
<feature type="transmembrane region" description="Helical" evidence="7">
    <location>
        <begin position="216"/>
        <end position="237"/>
    </location>
</feature>
<feature type="domain" description="Major facilitator superfamily (MFS) profile" evidence="8">
    <location>
        <begin position="212"/>
        <end position="410"/>
    </location>
</feature>
<feature type="transmembrane region" description="Helical" evidence="7">
    <location>
        <begin position="339"/>
        <end position="361"/>
    </location>
</feature>
<evidence type="ECO:0000256" key="6">
    <source>
        <dbReference type="ARBA" id="ARBA00023136"/>
    </source>
</evidence>
<dbReference type="InterPro" id="IPR020846">
    <property type="entry name" value="MFS_dom"/>
</dbReference>
<accession>A0A660L0G6</accession>
<dbReference type="EMBL" id="RBIL01000002">
    <property type="protein sequence ID" value="RKQ87481.1"/>
    <property type="molecule type" value="Genomic_DNA"/>
</dbReference>
<dbReference type="InterPro" id="IPR036259">
    <property type="entry name" value="MFS_trans_sf"/>
</dbReference>
<keyword evidence="2" id="KW-0813">Transport</keyword>
<evidence type="ECO:0000256" key="5">
    <source>
        <dbReference type="ARBA" id="ARBA00022989"/>
    </source>
</evidence>
<dbReference type="GO" id="GO:0022857">
    <property type="term" value="F:transmembrane transporter activity"/>
    <property type="evidence" value="ECO:0007669"/>
    <property type="project" value="InterPro"/>
</dbReference>
<dbReference type="Pfam" id="PF05977">
    <property type="entry name" value="MFS_3"/>
    <property type="match status" value="1"/>
</dbReference>
<feature type="transmembrane region" description="Helical" evidence="7">
    <location>
        <begin position="95"/>
        <end position="115"/>
    </location>
</feature>
<dbReference type="CDD" id="cd06173">
    <property type="entry name" value="MFS_MefA_like"/>
    <property type="match status" value="1"/>
</dbReference>
<dbReference type="Proteomes" id="UP000278962">
    <property type="component" value="Unassembled WGS sequence"/>
</dbReference>
<dbReference type="PROSITE" id="PS50850">
    <property type="entry name" value="MFS"/>
    <property type="match status" value="1"/>
</dbReference>
<feature type="transmembrane region" description="Helical" evidence="7">
    <location>
        <begin position="164"/>
        <end position="181"/>
    </location>
</feature>
<evidence type="ECO:0000256" key="3">
    <source>
        <dbReference type="ARBA" id="ARBA00022475"/>
    </source>
</evidence>
<reference evidence="9 10" key="1">
    <citation type="submission" date="2018-10" db="EMBL/GenBank/DDBJ databases">
        <title>Genomic Encyclopedia of Archaeal and Bacterial Type Strains, Phase II (KMG-II): from individual species to whole genera.</title>
        <authorList>
            <person name="Goeker M."/>
        </authorList>
    </citation>
    <scope>NUCLEOTIDE SEQUENCE [LARGE SCALE GENOMIC DNA]</scope>
    <source>
        <strain evidence="9 10">DSM 14954</strain>
    </source>
</reference>
<evidence type="ECO:0000256" key="2">
    <source>
        <dbReference type="ARBA" id="ARBA00022448"/>
    </source>
</evidence>
<keyword evidence="4 7" id="KW-0812">Transmembrane</keyword>
<sequence length="410" mass="42570">MRPFGQLLGSYTVNDLGDSIGVVALSILVFDRTGDVAPTAGFFLVAKFLPALLSTGLTAHLDRMSLRRVLPAIYVIEALVFAALGFLAIGDRFFLPLILLLGLVDGTLAITGRGLTRGAVAATLQPHGLIAEGNALMNLGFAASSVFGAALAGALIAAFGVSTALFVDAASFLIIAALLASTRQLPQVEHHEYEPWRTRFRAGLSFARSHPLIRTLLVGQSLALICFTVVVPIEVIYAKESLGTNSAGFGLLLSAWGAGIVLGSLLYIGLKNRSGFGLIVFSSAMVGVAYLGMSQAHVLWLACAMSVVGGAGNGIQWVAVMTAMQEATPPEFQSRMSGLLESIGAAMPGIGFLLGGVLTVLGSPRTAFAFAGAGILLLAGLALLLRPAAERRAQTSTTTGSTIGRRLSRS</sequence>
<feature type="transmembrane region" description="Helical" evidence="7">
    <location>
        <begin position="36"/>
        <end position="57"/>
    </location>
</feature>
<feature type="transmembrane region" description="Helical" evidence="7">
    <location>
        <begin position="249"/>
        <end position="268"/>
    </location>
</feature>